<gene>
    <name evidence="1" type="ORF">I8608_000309</name>
    <name evidence="2" type="ORF">N0392_03440</name>
</gene>
<name>A0A1M7K5K3_MORMO</name>
<dbReference type="EMBL" id="JAPNMI010000002">
    <property type="protein sequence ID" value="MCY0788741.1"/>
    <property type="molecule type" value="Genomic_DNA"/>
</dbReference>
<dbReference type="Proteomes" id="UP001076655">
    <property type="component" value="Unassembled WGS sequence"/>
</dbReference>
<evidence type="ECO:0000313" key="3">
    <source>
        <dbReference type="Proteomes" id="UP001076655"/>
    </source>
</evidence>
<dbReference type="GeneID" id="93360816"/>
<dbReference type="EMBL" id="DACSWI010000001">
    <property type="protein sequence ID" value="HAT3807519.1"/>
    <property type="molecule type" value="Genomic_DNA"/>
</dbReference>
<sequence length="50" mass="5773">MPNMKTEVIVVRLTKKERALMDAVKTKPLLSDWMRELALAELNKQEDCNA</sequence>
<comment type="caution">
    <text evidence="2">The sequence shown here is derived from an EMBL/GenBank/DDBJ whole genome shotgun (WGS) entry which is preliminary data.</text>
</comment>
<dbReference type="AlphaFoldDB" id="A0A1M7K5K3"/>
<accession>A0A1M7K5K3</accession>
<organism evidence="2 3">
    <name type="scientific">Morganella morganii</name>
    <name type="common">Proteus morganii</name>
    <dbReference type="NCBI Taxonomy" id="582"/>
    <lineage>
        <taxon>Bacteria</taxon>
        <taxon>Pseudomonadati</taxon>
        <taxon>Pseudomonadota</taxon>
        <taxon>Gammaproteobacteria</taxon>
        <taxon>Enterobacterales</taxon>
        <taxon>Morganellaceae</taxon>
        <taxon>Morganella</taxon>
    </lineage>
</organism>
<reference evidence="1" key="2">
    <citation type="submission" date="2020-10" db="EMBL/GenBank/DDBJ databases">
        <authorList>
            <consortium name="NCBI Pathogen Detection Project"/>
        </authorList>
    </citation>
    <scope>NUCLEOTIDE SEQUENCE</scope>
    <source>
        <strain evidence="1">Morganella morganii ARLG-3209</strain>
    </source>
</reference>
<dbReference type="Proteomes" id="UP000865968">
    <property type="component" value="Unassembled WGS sequence"/>
</dbReference>
<proteinExistence type="predicted"/>
<evidence type="ECO:0000313" key="2">
    <source>
        <dbReference type="EMBL" id="MCY0788741.1"/>
    </source>
</evidence>
<reference evidence="2" key="3">
    <citation type="submission" date="2022-08" db="EMBL/GenBank/DDBJ databases">
        <authorList>
            <person name="Dale J.L."/>
        </authorList>
    </citation>
    <scope>NUCLEOTIDE SEQUENCE</scope>
    <source>
        <strain evidence="2">2022EL-00758</strain>
    </source>
</reference>
<dbReference type="OrthoDB" id="6465866at2"/>
<protein>
    <submittedName>
        <fullName evidence="2">MbeCy</fullName>
    </submittedName>
</protein>
<reference evidence="1" key="1">
    <citation type="journal article" date="2018" name="Genome Biol.">
        <title>SKESA: strategic k-mer extension for scrupulous assemblies.</title>
        <authorList>
            <person name="Souvorov A."/>
            <person name="Agarwala R."/>
            <person name="Lipman D.J."/>
        </authorList>
    </citation>
    <scope>NUCLEOTIDE SEQUENCE</scope>
    <source>
        <strain evidence="1">Morganella morganii ARLG-3209</strain>
    </source>
</reference>
<evidence type="ECO:0000313" key="1">
    <source>
        <dbReference type="EMBL" id="HAT3807519.1"/>
    </source>
</evidence>
<dbReference type="RefSeq" id="WP_087825463.1">
    <property type="nucleotide sequence ID" value="NZ_BFCJ01000038.1"/>
</dbReference>